<sequence>MNTRWGKKTHDAAERLACAVLCAVALLGVGTACAQVAVPADCKAIATVLKTSCYATTLFDCGESREAHTYHEGKLQVVHAFTPAWELTEFRQPGFSGMKMSAVPGTVANTNIAALLEAGWSQETGQFTLSTRMIENRPYVLTGRIELTEETVALGGIEFRKARMFRVFETDIGTGGMEFEIDIYLSPERDILFEADWSRSVFGSNQEHFAQTPFHLAWPGQPGFLSTKSGGKCNG</sequence>
<keyword evidence="3" id="KW-1185">Reference proteome</keyword>
<evidence type="ECO:0008006" key="4">
    <source>
        <dbReference type="Google" id="ProtNLM"/>
    </source>
</evidence>
<organism evidence="2 3">
    <name type="scientific">Sedimentitalea todarodis</name>
    <dbReference type="NCBI Taxonomy" id="1631240"/>
    <lineage>
        <taxon>Bacteria</taxon>
        <taxon>Pseudomonadati</taxon>
        <taxon>Pseudomonadota</taxon>
        <taxon>Alphaproteobacteria</taxon>
        <taxon>Rhodobacterales</taxon>
        <taxon>Paracoccaceae</taxon>
        <taxon>Sedimentitalea</taxon>
    </lineage>
</organism>
<comment type="caution">
    <text evidence="2">The sequence shown here is derived from an EMBL/GenBank/DDBJ whole genome shotgun (WGS) entry which is preliminary data.</text>
</comment>
<dbReference type="RefSeq" id="WP_316780474.1">
    <property type="nucleotide sequence ID" value="NZ_JASMWN010000019.1"/>
</dbReference>
<evidence type="ECO:0000256" key="1">
    <source>
        <dbReference type="SAM" id="SignalP"/>
    </source>
</evidence>
<evidence type="ECO:0000313" key="3">
    <source>
        <dbReference type="Proteomes" id="UP001255416"/>
    </source>
</evidence>
<proteinExistence type="predicted"/>
<feature type="chain" id="PRO_5045096601" description="Lipid/polyisoprenoid-binding YceI-like domain-containing protein" evidence="1">
    <location>
        <begin position="35"/>
        <end position="235"/>
    </location>
</feature>
<accession>A0ABU3VIQ5</accession>
<keyword evidence="1" id="KW-0732">Signal</keyword>
<dbReference type="PROSITE" id="PS51257">
    <property type="entry name" value="PROKAR_LIPOPROTEIN"/>
    <property type="match status" value="1"/>
</dbReference>
<evidence type="ECO:0000313" key="2">
    <source>
        <dbReference type="EMBL" id="MDU9006077.1"/>
    </source>
</evidence>
<dbReference type="Proteomes" id="UP001255416">
    <property type="component" value="Unassembled WGS sequence"/>
</dbReference>
<dbReference type="EMBL" id="JASMWN010000019">
    <property type="protein sequence ID" value="MDU9006077.1"/>
    <property type="molecule type" value="Genomic_DNA"/>
</dbReference>
<feature type="signal peptide" evidence="1">
    <location>
        <begin position="1"/>
        <end position="34"/>
    </location>
</feature>
<reference evidence="3" key="1">
    <citation type="submission" date="2023-05" db="EMBL/GenBank/DDBJ databases">
        <title>Sedimentitalea sp. nov. JM2-8.</title>
        <authorList>
            <person name="Huang J."/>
        </authorList>
    </citation>
    <scope>NUCLEOTIDE SEQUENCE [LARGE SCALE GENOMIC DNA]</scope>
    <source>
        <strain evidence="3">KHS03</strain>
    </source>
</reference>
<name>A0ABU3VIQ5_9RHOB</name>
<gene>
    <name evidence="2" type="ORF">QO231_19780</name>
</gene>
<protein>
    <recommendedName>
        <fullName evidence="4">Lipid/polyisoprenoid-binding YceI-like domain-containing protein</fullName>
    </recommendedName>
</protein>